<reference evidence="1 2" key="1">
    <citation type="submission" date="2020-02" db="EMBL/GenBank/DDBJ databases">
        <authorList>
            <person name="Ferguson B K."/>
        </authorList>
    </citation>
    <scope>NUCLEOTIDE SEQUENCE [LARGE SCALE GENOMIC DNA]</scope>
</reference>
<dbReference type="Proteomes" id="UP000479000">
    <property type="component" value="Unassembled WGS sequence"/>
</dbReference>
<evidence type="ECO:0000313" key="1">
    <source>
        <dbReference type="EMBL" id="CAB0001865.1"/>
    </source>
</evidence>
<protein>
    <submittedName>
        <fullName evidence="1">Uncharacterized protein</fullName>
    </submittedName>
</protein>
<keyword evidence="2" id="KW-1185">Reference proteome</keyword>
<organism evidence="1 2">
    <name type="scientific">Nesidiocoris tenuis</name>
    <dbReference type="NCBI Taxonomy" id="355587"/>
    <lineage>
        <taxon>Eukaryota</taxon>
        <taxon>Metazoa</taxon>
        <taxon>Ecdysozoa</taxon>
        <taxon>Arthropoda</taxon>
        <taxon>Hexapoda</taxon>
        <taxon>Insecta</taxon>
        <taxon>Pterygota</taxon>
        <taxon>Neoptera</taxon>
        <taxon>Paraneoptera</taxon>
        <taxon>Hemiptera</taxon>
        <taxon>Heteroptera</taxon>
        <taxon>Panheteroptera</taxon>
        <taxon>Cimicomorpha</taxon>
        <taxon>Miridae</taxon>
        <taxon>Dicyphina</taxon>
        <taxon>Nesidiocoris</taxon>
    </lineage>
</organism>
<evidence type="ECO:0000313" key="2">
    <source>
        <dbReference type="Proteomes" id="UP000479000"/>
    </source>
</evidence>
<dbReference type="EMBL" id="CADCXU010011679">
    <property type="protein sequence ID" value="CAB0001865.1"/>
    <property type="molecule type" value="Genomic_DNA"/>
</dbReference>
<name>A0A6H5GGR1_9HEMI</name>
<accession>A0A6H5GGR1</accession>
<sequence length="217" mass="24811">MNKHPSTAPLLICIHSFDEFIVNHLFLNYSRRGSDSVAERSKGLAGRHRQGPAGSNPTHVLEFALSSEAQHFFVIFTEGPSSAACHQQFFSTGGSFRSYDKTVYPANQKFLLAYYCKNAPAFLTNEADVAPKLWRNQETSHTSHGFRMVAIRNIKILDGINEFCFYTIVYTQSFQYSYFCQIRDNQDNLVPLKRPRTTRSLGDQYLIKKLLEILKLL</sequence>
<dbReference type="AlphaFoldDB" id="A0A6H5GGR1"/>
<gene>
    <name evidence="1" type="ORF">NTEN_LOCUS7652</name>
</gene>
<proteinExistence type="predicted"/>